<evidence type="ECO:0000259" key="1">
    <source>
        <dbReference type="Pfam" id="PF12146"/>
    </source>
</evidence>
<organism evidence="2 3">
    <name type="scientific">Algoriphagus faecimaris</name>
    <dbReference type="NCBI Taxonomy" id="686796"/>
    <lineage>
        <taxon>Bacteria</taxon>
        <taxon>Pseudomonadati</taxon>
        <taxon>Bacteroidota</taxon>
        <taxon>Cytophagia</taxon>
        <taxon>Cytophagales</taxon>
        <taxon>Cyclobacteriaceae</taxon>
        <taxon>Algoriphagus</taxon>
    </lineage>
</organism>
<protein>
    <submittedName>
        <fullName evidence="2">Pimeloyl-ACP methyl ester carboxylesterase</fullName>
    </submittedName>
</protein>
<dbReference type="EMBL" id="FNAC01000040">
    <property type="protein sequence ID" value="SDD59604.1"/>
    <property type="molecule type" value="Genomic_DNA"/>
</dbReference>
<proteinExistence type="predicted"/>
<gene>
    <name evidence="2" type="ORF">SAMN04488104_10408</name>
</gene>
<dbReference type="Gene3D" id="3.40.50.1820">
    <property type="entry name" value="alpha/beta hydrolase"/>
    <property type="match status" value="1"/>
</dbReference>
<accession>A0A1G6W1E6</accession>
<dbReference type="AlphaFoldDB" id="A0A1G6W1E6"/>
<dbReference type="SUPFAM" id="SSF53474">
    <property type="entry name" value="alpha/beta-Hydrolases"/>
    <property type="match status" value="1"/>
</dbReference>
<dbReference type="GO" id="GO:0016020">
    <property type="term" value="C:membrane"/>
    <property type="evidence" value="ECO:0007669"/>
    <property type="project" value="TreeGrafter"/>
</dbReference>
<dbReference type="RefSeq" id="WP_087940743.1">
    <property type="nucleotide sequence ID" value="NZ_FNAC01000040.1"/>
</dbReference>
<dbReference type="Proteomes" id="UP000199060">
    <property type="component" value="Unassembled WGS sequence"/>
</dbReference>
<keyword evidence="3" id="KW-1185">Reference proteome</keyword>
<evidence type="ECO:0000313" key="2">
    <source>
        <dbReference type="EMBL" id="SDD59604.1"/>
    </source>
</evidence>
<dbReference type="PANTHER" id="PTHR43798">
    <property type="entry name" value="MONOACYLGLYCEROL LIPASE"/>
    <property type="match status" value="1"/>
</dbReference>
<dbReference type="InterPro" id="IPR029058">
    <property type="entry name" value="AB_hydrolase_fold"/>
</dbReference>
<dbReference type="InterPro" id="IPR050266">
    <property type="entry name" value="AB_hydrolase_sf"/>
</dbReference>
<sequence length="270" mass="31071">MKILSTNYGKLHYQSIGKGPNHVLLFHGFGQDHRDMLGFQTLLKPNFTFHFIDMFYHGRSQWYESSSPLTKNHWKQILQNFQHQEGFTDFHLIGYSMGGKFSLLTYELFFKQVKSLILLAPDGIKTGISYSMSSYPSYFHPLFKRVVFKPQGFFGIVEKLNTIGILESSLVKFVKTQMSTRSQRAQAYFTWRVYGNLQLKLSKITLQAQVLKTPMILFIGEHDRMITPKSLSSFIKKIPHLQSHSLSVGHGGLIEAAIEHLNQEESSPIF</sequence>
<dbReference type="Pfam" id="PF12146">
    <property type="entry name" value="Hydrolase_4"/>
    <property type="match status" value="1"/>
</dbReference>
<dbReference type="OrthoDB" id="975949at2"/>
<feature type="domain" description="Serine aminopeptidase S33" evidence="1">
    <location>
        <begin position="22"/>
        <end position="241"/>
    </location>
</feature>
<dbReference type="InterPro" id="IPR022742">
    <property type="entry name" value="Hydrolase_4"/>
</dbReference>
<dbReference type="STRING" id="686796.SAMN04488104_10408"/>
<reference evidence="3" key="1">
    <citation type="submission" date="2016-10" db="EMBL/GenBank/DDBJ databases">
        <authorList>
            <person name="Varghese N."/>
            <person name="Submissions S."/>
        </authorList>
    </citation>
    <scope>NUCLEOTIDE SEQUENCE [LARGE SCALE GENOMIC DNA]</scope>
    <source>
        <strain evidence="3">DSM 23095</strain>
    </source>
</reference>
<dbReference type="PANTHER" id="PTHR43798:SF33">
    <property type="entry name" value="HYDROLASE, PUTATIVE (AFU_ORTHOLOGUE AFUA_2G14860)-RELATED"/>
    <property type="match status" value="1"/>
</dbReference>
<evidence type="ECO:0000313" key="3">
    <source>
        <dbReference type="Proteomes" id="UP000199060"/>
    </source>
</evidence>
<name>A0A1G6W1E6_9BACT</name>